<dbReference type="GO" id="GO:0005737">
    <property type="term" value="C:cytoplasm"/>
    <property type="evidence" value="ECO:0007669"/>
    <property type="project" value="TreeGrafter"/>
</dbReference>
<dbReference type="PANTHER" id="PTHR12537:SF63">
    <property type="entry name" value="PUMILIO HOMOLOG 15"/>
    <property type="match status" value="1"/>
</dbReference>
<dbReference type="FunFam" id="1.25.10.10:FF:000237">
    <property type="entry name" value="Pumilio homolog 9"/>
    <property type="match status" value="1"/>
</dbReference>
<dbReference type="PROSITE" id="PS50302">
    <property type="entry name" value="PUM"/>
    <property type="match status" value="8"/>
</dbReference>
<dbReference type="AlphaFoldDB" id="A0AAD7PJT9"/>
<gene>
    <name evidence="8" type="ORF">O6P43_018985</name>
</gene>
<dbReference type="PROSITE" id="PS50303">
    <property type="entry name" value="PUM_HD"/>
    <property type="match status" value="1"/>
</dbReference>
<reference evidence="8" key="1">
    <citation type="journal article" date="2023" name="Science">
        <title>Elucidation of the pathway for biosynthesis of saponin adjuvants from the soapbark tree.</title>
        <authorList>
            <person name="Reed J."/>
            <person name="Orme A."/>
            <person name="El-Demerdash A."/>
            <person name="Owen C."/>
            <person name="Martin L.B.B."/>
            <person name="Misra R.C."/>
            <person name="Kikuchi S."/>
            <person name="Rejzek M."/>
            <person name="Martin A.C."/>
            <person name="Harkess A."/>
            <person name="Leebens-Mack J."/>
            <person name="Louveau T."/>
            <person name="Stephenson M.J."/>
            <person name="Osbourn A."/>
        </authorList>
    </citation>
    <scope>NUCLEOTIDE SEQUENCE</scope>
    <source>
        <strain evidence="8">S10</strain>
    </source>
</reference>
<feature type="domain" description="PUM-HD" evidence="7">
    <location>
        <begin position="211"/>
        <end position="558"/>
    </location>
</feature>
<keyword evidence="3" id="KW-0694">RNA-binding</keyword>
<dbReference type="Proteomes" id="UP001163823">
    <property type="component" value="Chromosome 8"/>
</dbReference>
<dbReference type="SUPFAM" id="SSF48371">
    <property type="entry name" value="ARM repeat"/>
    <property type="match status" value="1"/>
</dbReference>
<dbReference type="GO" id="GO:0006417">
    <property type="term" value="P:regulation of translation"/>
    <property type="evidence" value="ECO:0007669"/>
    <property type="project" value="UniProtKB-KW"/>
</dbReference>
<evidence type="ECO:0000313" key="9">
    <source>
        <dbReference type="Proteomes" id="UP001163823"/>
    </source>
</evidence>
<accession>A0AAD7PJT9</accession>
<evidence type="ECO:0000256" key="5">
    <source>
        <dbReference type="PROSITE-ProRule" id="PRU00317"/>
    </source>
</evidence>
<dbReference type="KEGG" id="qsa:O6P43_018985"/>
<comment type="function">
    <text evidence="4">Sequence-specific RNA-binding protein that regulates translation and mRNA stability by binding the 3'-UTR of target mRNAs.</text>
</comment>
<proteinExistence type="predicted"/>
<feature type="repeat" description="Pumilio" evidence="5">
    <location>
        <begin position="387"/>
        <end position="422"/>
    </location>
</feature>
<sequence>MEFPDRSLNKPGSSRTYSSVSPGTAIGDSALRSDVSSDTLSQNPFEKPHFDQTLESSFALLDVSPYNHSPLYFPCDFSGHIGNGSGFENPVRDFNSTGVQRFLPSSLQAIQEGNIESQRLGLHNNIDAANVGNMGSENYSVGSSRRLLYPTLDFNEQPNSNLNRFFPDSTRFLRQREDGRALPNVPLPNADALYSDLSRNSCSVLKGLGCNNSSITKSNVNNGRPYWLQESSNYLSVKDFQGKIMSLAKDQYGCRLLQRKMDGLTPEEIDMIFFKVIDHVNELMLDPFGNYVIQKLLEVCSEEQMTQIIRTLTKSDFQFVSMCLNMHGTRAVQKLLDRVTNQRQISLLMSALSPGAVALTKDMNGHHVIQHCLKHFSDEDNKYLLNKVANNCFEIATDKSGCCVLQQCIERSRGEIRECLVSEIIANASLLAEDRYGNYVLQHLLGLRIPDATARLLRQLNGKYASLSCNKYGSNVVEKCLTESGEQHFRHVISELLGSPNVSMLLLDPYGNYVMQSALTHSKGFVRTALLELVWQNTPALRSNLYGKKVLARLEKLK</sequence>
<dbReference type="InterPro" id="IPR033133">
    <property type="entry name" value="PUM-HD"/>
</dbReference>
<dbReference type="Pfam" id="PF00806">
    <property type="entry name" value="PUF"/>
    <property type="match status" value="8"/>
</dbReference>
<dbReference type="CDD" id="cd07920">
    <property type="entry name" value="Pumilio"/>
    <property type="match status" value="1"/>
</dbReference>
<keyword evidence="2" id="KW-0810">Translation regulation</keyword>
<feature type="repeat" description="Pumilio" evidence="5">
    <location>
        <begin position="239"/>
        <end position="274"/>
    </location>
</feature>
<feature type="repeat" description="Pumilio" evidence="5">
    <location>
        <begin position="459"/>
        <end position="494"/>
    </location>
</feature>
<evidence type="ECO:0000256" key="3">
    <source>
        <dbReference type="ARBA" id="ARBA00022884"/>
    </source>
</evidence>
<dbReference type="EMBL" id="JARAOO010000008">
    <property type="protein sequence ID" value="KAJ7958226.1"/>
    <property type="molecule type" value="Genomic_DNA"/>
</dbReference>
<protein>
    <submittedName>
        <fullName evidence="8">Pumilio-like protein</fullName>
    </submittedName>
</protein>
<evidence type="ECO:0000256" key="6">
    <source>
        <dbReference type="SAM" id="MobiDB-lite"/>
    </source>
</evidence>
<feature type="repeat" description="Pumilio" evidence="5">
    <location>
        <begin position="423"/>
        <end position="458"/>
    </location>
</feature>
<comment type="caution">
    <text evidence="8">The sequence shown here is derived from an EMBL/GenBank/DDBJ whole genome shotgun (WGS) entry which is preliminary data.</text>
</comment>
<evidence type="ECO:0000256" key="1">
    <source>
        <dbReference type="ARBA" id="ARBA00022737"/>
    </source>
</evidence>
<keyword evidence="1" id="KW-0677">Repeat</keyword>
<feature type="repeat" description="Pumilio" evidence="5">
    <location>
        <begin position="351"/>
        <end position="386"/>
    </location>
</feature>
<evidence type="ECO:0000313" key="8">
    <source>
        <dbReference type="EMBL" id="KAJ7958226.1"/>
    </source>
</evidence>
<dbReference type="PANTHER" id="PTHR12537">
    <property type="entry name" value="RNA BINDING PROTEIN PUMILIO-RELATED"/>
    <property type="match status" value="1"/>
</dbReference>
<feature type="compositionally biased region" description="Polar residues" evidence="6">
    <location>
        <begin position="10"/>
        <end position="22"/>
    </location>
</feature>
<feature type="repeat" description="Pumilio" evidence="5">
    <location>
        <begin position="311"/>
        <end position="350"/>
    </location>
</feature>
<evidence type="ECO:0000256" key="2">
    <source>
        <dbReference type="ARBA" id="ARBA00022845"/>
    </source>
</evidence>
<name>A0AAD7PJT9_QUISA</name>
<dbReference type="InterPro" id="IPR016024">
    <property type="entry name" value="ARM-type_fold"/>
</dbReference>
<evidence type="ECO:0000256" key="4">
    <source>
        <dbReference type="ARBA" id="ARBA00058490"/>
    </source>
</evidence>
<evidence type="ECO:0000259" key="7">
    <source>
        <dbReference type="PROSITE" id="PS50303"/>
    </source>
</evidence>
<organism evidence="8 9">
    <name type="scientific">Quillaja saponaria</name>
    <name type="common">Soap bark tree</name>
    <dbReference type="NCBI Taxonomy" id="32244"/>
    <lineage>
        <taxon>Eukaryota</taxon>
        <taxon>Viridiplantae</taxon>
        <taxon>Streptophyta</taxon>
        <taxon>Embryophyta</taxon>
        <taxon>Tracheophyta</taxon>
        <taxon>Spermatophyta</taxon>
        <taxon>Magnoliopsida</taxon>
        <taxon>eudicotyledons</taxon>
        <taxon>Gunneridae</taxon>
        <taxon>Pentapetalae</taxon>
        <taxon>rosids</taxon>
        <taxon>fabids</taxon>
        <taxon>Fabales</taxon>
        <taxon>Quillajaceae</taxon>
        <taxon>Quillaja</taxon>
    </lineage>
</organism>
<keyword evidence="9" id="KW-1185">Reference proteome</keyword>
<dbReference type="Gene3D" id="1.25.10.10">
    <property type="entry name" value="Leucine-rich Repeat Variant"/>
    <property type="match status" value="1"/>
</dbReference>
<dbReference type="InterPro" id="IPR011989">
    <property type="entry name" value="ARM-like"/>
</dbReference>
<feature type="region of interest" description="Disordered" evidence="6">
    <location>
        <begin position="1"/>
        <end position="25"/>
    </location>
</feature>
<feature type="repeat" description="Pumilio" evidence="5">
    <location>
        <begin position="275"/>
        <end position="310"/>
    </location>
</feature>
<dbReference type="InterPro" id="IPR001313">
    <property type="entry name" value="Pumilio_RNA-bd_rpt"/>
</dbReference>
<dbReference type="SMART" id="SM00025">
    <property type="entry name" value="Pumilio"/>
    <property type="match status" value="8"/>
</dbReference>
<feature type="repeat" description="Pumilio" evidence="5">
    <location>
        <begin position="495"/>
        <end position="532"/>
    </location>
</feature>
<dbReference type="InterPro" id="IPR033712">
    <property type="entry name" value="Pumilio_RNA-bd"/>
</dbReference>
<dbReference type="GO" id="GO:0003729">
    <property type="term" value="F:mRNA binding"/>
    <property type="evidence" value="ECO:0007669"/>
    <property type="project" value="TreeGrafter"/>
</dbReference>